<accession>A0A1D1YFY7</accession>
<sequence length="308" mass="35638">MALSRLLGFLFGWSPEPTSDLPVLYTWKIDRISSISKFGMSHCASRDFSAGGYTWKLFLRRPGTKTNDGKNCMSLNLHMVKAWSLPPDLEVKAVFELCIQNQVGSEHIREKAEYCFQMNRREWGPYNLSFEAFDSASGFLVNDSCIFSIEIINVIVRRIIVENLLLKEEPKTDKYTYKVDKFSKLRNQYHISQYFVAGGNMWYLGFHPGRKCRNAYYISLNLHMHNYKILPANIGVLVHRVFRMIDQMNGNNRQVEDYFRFDSNHLSHGYSTFLPLDDLYNPSKGFLLNDTCIIEASLRVVGVASFMV</sequence>
<dbReference type="AlphaFoldDB" id="A0A1D1YFY7"/>
<dbReference type="CDD" id="cd00121">
    <property type="entry name" value="MATH"/>
    <property type="match status" value="2"/>
</dbReference>
<dbReference type="InterPro" id="IPR008974">
    <property type="entry name" value="TRAF-like"/>
</dbReference>
<dbReference type="PANTHER" id="PTHR46162:SF2">
    <property type="entry name" value="ANKYRIN REPEAT-CONTAINING PROTEIN-RELATED"/>
    <property type="match status" value="1"/>
</dbReference>
<dbReference type="PROSITE" id="PS50144">
    <property type="entry name" value="MATH"/>
    <property type="match status" value="2"/>
</dbReference>
<protein>
    <submittedName>
        <fullName evidence="2">Ubiquitin carboxyl-terminal hydrolase 12</fullName>
    </submittedName>
</protein>
<dbReference type="SUPFAM" id="SSF49599">
    <property type="entry name" value="TRAF domain-like"/>
    <property type="match status" value="2"/>
</dbReference>
<dbReference type="Pfam" id="PF22486">
    <property type="entry name" value="MATH_2"/>
    <property type="match status" value="2"/>
</dbReference>
<feature type="domain" description="MATH" evidence="1">
    <location>
        <begin position="172"/>
        <end position="298"/>
    </location>
</feature>
<dbReference type="SMART" id="SM00061">
    <property type="entry name" value="MATH"/>
    <property type="match status" value="2"/>
</dbReference>
<dbReference type="PANTHER" id="PTHR46162">
    <property type="entry name" value="TRAF-LIKE FAMILY PROTEIN"/>
    <property type="match status" value="1"/>
</dbReference>
<dbReference type="Gene3D" id="2.60.210.10">
    <property type="entry name" value="Apoptosis, Tumor Necrosis Factor Receptor Associated Protein 2, Chain A"/>
    <property type="match status" value="2"/>
</dbReference>
<gene>
    <name evidence="2" type="primary">UBP12_4</name>
    <name evidence="2" type="ORF">g.67519</name>
</gene>
<evidence type="ECO:0000313" key="2">
    <source>
        <dbReference type="EMBL" id="JAT53537.1"/>
    </source>
</evidence>
<feature type="domain" description="MATH" evidence="1">
    <location>
        <begin position="22"/>
        <end position="151"/>
    </location>
</feature>
<keyword evidence="2" id="KW-0378">Hydrolase</keyword>
<dbReference type="GO" id="GO:0016787">
    <property type="term" value="F:hydrolase activity"/>
    <property type="evidence" value="ECO:0007669"/>
    <property type="project" value="UniProtKB-KW"/>
</dbReference>
<dbReference type="EMBL" id="GDJX01014399">
    <property type="protein sequence ID" value="JAT53537.1"/>
    <property type="molecule type" value="Transcribed_RNA"/>
</dbReference>
<evidence type="ECO:0000259" key="1">
    <source>
        <dbReference type="PROSITE" id="PS50144"/>
    </source>
</evidence>
<proteinExistence type="predicted"/>
<name>A0A1D1YFY7_9ARAE</name>
<reference evidence="2" key="1">
    <citation type="submission" date="2015-07" db="EMBL/GenBank/DDBJ databases">
        <title>Transcriptome Assembly of Anthurium amnicola.</title>
        <authorList>
            <person name="Suzuki J."/>
        </authorList>
    </citation>
    <scope>NUCLEOTIDE SEQUENCE</scope>
</reference>
<dbReference type="InterPro" id="IPR002083">
    <property type="entry name" value="MATH/TRAF_dom"/>
</dbReference>
<organism evidence="2">
    <name type="scientific">Anthurium amnicola</name>
    <dbReference type="NCBI Taxonomy" id="1678845"/>
    <lineage>
        <taxon>Eukaryota</taxon>
        <taxon>Viridiplantae</taxon>
        <taxon>Streptophyta</taxon>
        <taxon>Embryophyta</taxon>
        <taxon>Tracheophyta</taxon>
        <taxon>Spermatophyta</taxon>
        <taxon>Magnoliopsida</taxon>
        <taxon>Liliopsida</taxon>
        <taxon>Araceae</taxon>
        <taxon>Pothoideae</taxon>
        <taxon>Potheae</taxon>
        <taxon>Anthurium</taxon>
    </lineage>
</organism>